<protein>
    <submittedName>
        <fullName evidence="1">Methanol dehydrogenase</fullName>
    </submittedName>
</protein>
<organism evidence="1">
    <name type="scientific">Ancylobacter aquaticus</name>
    <dbReference type="NCBI Taxonomy" id="100"/>
    <lineage>
        <taxon>Bacteria</taxon>
        <taxon>Pseudomonadati</taxon>
        <taxon>Pseudomonadota</taxon>
        <taxon>Alphaproteobacteria</taxon>
        <taxon>Hyphomicrobiales</taxon>
        <taxon>Xanthobacteraceae</taxon>
        <taxon>Ancylobacter</taxon>
    </lineage>
</organism>
<dbReference type="EMBL" id="AB455976">
    <property type="protein sequence ID" value="BAH24011.1"/>
    <property type="molecule type" value="Genomic_DNA"/>
</dbReference>
<evidence type="ECO:0000313" key="1">
    <source>
        <dbReference type="EMBL" id="BAH24011.1"/>
    </source>
</evidence>
<feature type="non-terminal residue" evidence="1">
    <location>
        <position position="187"/>
    </location>
</feature>
<accession>B9X0K4</accession>
<proteinExistence type="predicted"/>
<feature type="non-terminal residue" evidence="1">
    <location>
        <position position="1"/>
    </location>
</feature>
<gene>
    <name evidence="1" type="primary">mxaF</name>
</gene>
<reference evidence="1" key="1">
    <citation type="journal article" date="2009" name="J. Gen. Appl. Microbiol.">
        <title>MxaF gene, a gene encoding alpha subunit of methanol dehydrogenase in and false growth of acetic acid bacteria on methanol.</title>
        <authorList>
            <person name="Suzuki R."/>
            <person name="Lisdiyanti P."/>
            <person name="Komagata K."/>
            <person name="Uchimura T."/>
        </authorList>
    </citation>
    <scope>NUCLEOTIDE SEQUENCE</scope>
    <source>
        <strain evidence="1">IAM 12364</strain>
    </source>
</reference>
<name>B9X0K4_ANCAQ</name>
<sequence length="187" mass="19617">SWAAYGLPIHADVVDAHEEGLALRIVGVMSLVVVAHRRGADVAALVVHAGPEFRVALGQAGLQVDLFHPVDRVVDLVGRDEVAIGAVERVDDAVTVGMGQKLAHLPFLVLLLGEHHDVDAGIVPLVVRGLLVAELGIAGVDVTTPDGHRPLVVARTHRLVPRRRVARAVVEEVGVRVEGVPAPVGAA</sequence>
<dbReference type="AlphaFoldDB" id="B9X0K4"/>